<evidence type="ECO:0000256" key="8">
    <source>
        <dbReference type="ARBA" id="ARBA00023054"/>
    </source>
</evidence>
<evidence type="ECO:0000256" key="3">
    <source>
        <dbReference type="ARBA" id="ARBA00004514"/>
    </source>
</evidence>
<evidence type="ECO:0000256" key="2">
    <source>
        <dbReference type="ARBA" id="ARBA00004255"/>
    </source>
</evidence>
<dbReference type="PANTHER" id="PTHR21614">
    <property type="entry name" value="SHORT COILED COIL PROTEIN"/>
    <property type="match status" value="1"/>
</dbReference>
<feature type="compositionally biased region" description="Basic and acidic residues" evidence="10">
    <location>
        <begin position="53"/>
        <end position="70"/>
    </location>
</feature>
<feature type="region of interest" description="Disordered" evidence="10">
    <location>
        <begin position="1"/>
        <end position="84"/>
    </location>
</feature>
<keyword evidence="8" id="KW-0175">Coiled coil</keyword>
<evidence type="ECO:0000256" key="10">
    <source>
        <dbReference type="SAM" id="MobiDB-lite"/>
    </source>
</evidence>
<evidence type="ECO:0000313" key="11">
    <source>
        <dbReference type="EMBL" id="KAJ9148829.1"/>
    </source>
</evidence>
<dbReference type="Proteomes" id="UP001174691">
    <property type="component" value="Unassembled WGS sequence"/>
</dbReference>
<dbReference type="PANTHER" id="PTHR21614:SF0">
    <property type="entry name" value="GEO08385P1"/>
    <property type="match status" value="1"/>
</dbReference>
<feature type="compositionally biased region" description="Low complexity" evidence="10">
    <location>
        <begin position="11"/>
        <end position="23"/>
    </location>
</feature>
<keyword evidence="6" id="KW-0963">Cytoplasm</keyword>
<gene>
    <name evidence="11" type="ORF">NKR19_g5854</name>
</gene>
<dbReference type="GO" id="GO:0005829">
    <property type="term" value="C:cytosol"/>
    <property type="evidence" value="ECO:0007669"/>
    <property type="project" value="UniProtKB-SubCell"/>
</dbReference>
<organism evidence="11 12">
    <name type="scientific">Coniochaeta hoffmannii</name>
    <dbReference type="NCBI Taxonomy" id="91930"/>
    <lineage>
        <taxon>Eukaryota</taxon>
        <taxon>Fungi</taxon>
        <taxon>Dikarya</taxon>
        <taxon>Ascomycota</taxon>
        <taxon>Pezizomycotina</taxon>
        <taxon>Sordariomycetes</taxon>
        <taxon>Sordariomycetidae</taxon>
        <taxon>Coniochaetales</taxon>
        <taxon>Coniochaetaceae</taxon>
        <taxon>Coniochaeta</taxon>
    </lineage>
</organism>
<proteinExistence type="inferred from homology"/>
<evidence type="ECO:0000256" key="1">
    <source>
        <dbReference type="ARBA" id="ARBA00002743"/>
    </source>
</evidence>
<evidence type="ECO:0000256" key="9">
    <source>
        <dbReference type="ARBA" id="ARBA00023136"/>
    </source>
</evidence>
<evidence type="ECO:0000256" key="5">
    <source>
        <dbReference type="ARBA" id="ARBA00010880"/>
    </source>
</evidence>
<evidence type="ECO:0008006" key="13">
    <source>
        <dbReference type="Google" id="ProtNLM"/>
    </source>
</evidence>
<dbReference type="EMBL" id="JANBVN010000084">
    <property type="protein sequence ID" value="KAJ9148829.1"/>
    <property type="molecule type" value="Genomic_DNA"/>
</dbReference>
<evidence type="ECO:0000256" key="4">
    <source>
        <dbReference type="ARBA" id="ARBA00004601"/>
    </source>
</evidence>
<comment type="subcellular location">
    <subcellularLocation>
        <location evidence="3">Cytoplasm</location>
        <location evidence="3">Cytosol</location>
    </subcellularLocation>
    <subcellularLocation>
        <location evidence="2">Golgi apparatus membrane</location>
        <topology evidence="2">Peripheral membrane protein</topology>
        <orientation evidence="2">Cytoplasmic side</orientation>
    </subcellularLocation>
    <subcellularLocation>
        <location evidence="4">Golgi apparatus</location>
        <location evidence="4">trans-Golgi network</location>
    </subcellularLocation>
</comment>
<dbReference type="Gene3D" id="1.20.5.170">
    <property type="match status" value="1"/>
</dbReference>
<keyword evidence="7" id="KW-0333">Golgi apparatus</keyword>
<dbReference type="Pfam" id="PF10224">
    <property type="entry name" value="DUF2205"/>
    <property type="match status" value="1"/>
</dbReference>
<dbReference type="GO" id="GO:0000139">
    <property type="term" value="C:Golgi membrane"/>
    <property type="evidence" value="ECO:0007669"/>
    <property type="project" value="UniProtKB-SubCell"/>
</dbReference>
<evidence type="ECO:0000256" key="7">
    <source>
        <dbReference type="ARBA" id="ARBA00023034"/>
    </source>
</evidence>
<sequence length="149" mass="16507">MEATRSRENSSDASSDSSSGSADNHTMSIHAPVPLRPRLPSRKSSGTMVVPRDSLEVGPIDRKIDPDDVRAMSPRRTSEDLQNLGKEARDELRRHAKQLQDSLLTILSRIEAVKEEHDKLDNNNKFLQKYIGDLMATSKITASGGRGKK</sequence>
<evidence type="ECO:0000256" key="6">
    <source>
        <dbReference type="ARBA" id="ARBA00022490"/>
    </source>
</evidence>
<protein>
    <recommendedName>
        <fullName evidence="13">BZIP transcription factor</fullName>
    </recommendedName>
</protein>
<name>A0AA38VK66_9PEZI</name>
<comment type="function">
    <text evidence="1">Positive regulator of amino acid starvation-induced autophagy.</text>
</comment>
<accession>A0AA38VK66</accession>
<feature type="compositionally biased region" description="Basic and acidic residues" evidence="10">
    <location>
        <begin position="1"/>
        <end position="10"/>
    </location>
</feature>
<comment type="caution">
    <text evidence="11">The sequence shown here is derived from an EMBL/GenBank/DDBJ whole genome shotgun (WGS) entry which is preliminary data.</text>
</comment>
<reference evidence="11" key="1">
    <citation type="submission" date="2022-07" db="EMBL/GenBank/DDBJ databases">
        <title>Fungi with potential for degradation of polypropylene.</title>
        <authorList>
            <person name="Gostincar C."/>
        </authorList>
    </citation>
    <scope>NUCLEOTIDE SEQUENCE</scope>
    <source>
        <strain evidence="11">EXF-13287</strain>
    </source>
</reference>
<keyword evidence="12" id="KW-1185">Reference proteome</keyword>
<comment type="similarity">
    <text evidence="5">Belongs to the SCOC family.</text>
</comment>
<dbReference type="GO" id="GO:0005802">
    <property type="term" value="C:trans-Golgi network"/>
    <property type="evidence" value="ECO:0007669"/>
    <property type="project" value="TreeGrafter"/>
</dbReference>
<dbReference type="AlphaFoldDB" id="A0AA38VK66"/>
<dbReference type="InterPro" id="IPR019357">
    <property type="entry name" value="SCOC"/>
</dbReference>
<keyword evidence="9" id="KW-0472">Membrane</keyword>
<evidence type="ECO:0000313" key="12">
    <source>
        <dbReference type="Proteomes" id="UP001174691"/>
    </source>
</evidence>